<feature type="domain" description="RNA polymerase sigma-70 region 3" evidence="3">
    <location>
        <begin position="398"/>
        <end position="453"/>
    </location>
</feature>
<dbReference type="InterPro" id="IPR007627">
    <property type="entry name" value="RNA_pol_sigma70_r2"/>
</dbReference>
<evidence type="ECO:0000259" key="3">
    <source>
        <dbReference type="Pfam" id="PF04539"/>
    </source>
</evidence>
<dbReference type="EMBL" id="GGEC01034527">
    <property type="protein sequence ID" value="MBX15011.1"/>
    <property type="molecule type" value="Transcribed_RNA"/>
</dbReference>
<dbReference type="InterPro" id="IPR036388">
    <property type="entry name" value="WH-like_DNA-bd_sf"/>
</dbReference>
<dbReference type="Pfam" id="PF04542">
    <property type="entry name" value="Sigma70_r2"/>
    <property type="match status" value="1"/>
</dbReference>
<evidence type="ECO:0008006" key="6">
    <source>
        <dbReference type="Google" id="ProtNLM"/>
    </source>
</evidence>
<evidence type="ECO:0000256" key="2">
    <source>
        <dbReference type="SAM" id="MobiDB-lite"/>
    </source>
</evidence>
<dbReference type="SUPFAM" id="SSF88946">
    <property type="entry name" value="Sigma2 domain of RNA polymerase sigma factors"/>
    <property type="match status" value="1"/>
</dbReference>
<evidence type="ECO:0000256" key="1">
    <source>
        <dbReference type="ARBA" id="ARBA00007788"/>
    </source>
</evidence>
<dbReference type="SUPFAM" id="SSF88659">
    <property type="entry name" value="Sigma3 and sigma4 domains of RNA polymerase sigma factors"/>
    <property type="match status" value="1"/>
</dbReference>
<dbReference type="InterPro" id="IPR050239">
    <property type="entry name" value="Sigma-70_RNA_pol_init_factors"/>
</dbReference>
<dbReference type="AlphaFoldDB" id="A0A2P2LAK5"/>
<dbReference type="InterPro" id="IPR013324">
    <property type="entry name" value="RNA_pol_sigma_r3/r4-like"/>
</dbReference>
<dbReference type="PANTHER" id="PTHR30603:SF13">
    <property type="entry name" value="RNA POLYMERASE SIGMA FACTOR SIGC"/>
    <property type="match status" value="1"/>
</dbReference>
<proteinExistence type="inferred from homology"/>
<sequence length="467" mass="52093">MLVGLKPTLKLDFPVYSHFATNSPSCIFSSFASGSKASINLTRLSFLSGTSEEGHYLCRNSLKMRAYLSAMQTNDCSQMEVAKINLSRRSHSGLNRVIPNAEVTVKEENFAMHGSLGESRTSQFSLLLKNLNILEESFADSEVLKLERDILLQLERLGGLKFFKNCLSRAVKTSHVSELSYISTEKIGEGDQVGELIVSTGKKEERKLRRESASSKRGTKSTFTSLNLETVRKSPRKPNFSSTKEESNSRSRRLSIARNEAELSKGIKVVAELEKIRSTLEDETGQVANLGCWAAAAGLDKKGLQQRLCFGWYCRDELLSSTRSLVLYLARNYRGLGIAGEDLLQAGKMGVLQGAERFDHTRGYRFSTYVQYWVRKSMAKIVAQHAKGIHTPFTVTQTINKIQKAQKALSNSHGKYPDDDKIAKFTDLSLPRIQSASKWLRVVGSIDQKIGDSFNAKYLVCLKSLLT</sequence>
<organism evidence="5">
    <name type="scientific">Rhizophora mucronata</name>
    <name type="common">Asiatic mangrove</name>
    <dbReference type="NCBI Taxonomy" id="61149"/>
    <lineage>
        <taxon>Eukaryota</taxon>
        <taxon>Viridiplantae</taxon>
        <taxon>Streptophyta</taxon>
        <taxon>Embryophyta</taxon>
        <taxon>Tracheophyta</taxon>
        <taxon>Spermatophyta</taxon>
        <taxon>Magnoliopsida</taxon>
        <taxon>eudicotyledons</taxon>
        <taxon>Gunneridae</taxon>
        <taxon>Pentapetalae</taxon>
        <taxon>rosids</taxon>
        <taxon>fabids</taxon>
        <taxon>Malpighiales</taxon>
        <taxon>Rhizophoraceae</taxon>
        <taxon>Rhizophora</taxon>
    </lineage>
</organism>
<reference evidence="5" key="1">
    <citation type="submission" date="2018-02" db="EMBL/GenBank/DDBJ databases">
        <title>Rhizophora mucronata_Transcriptome.</title>
        <authorList>
            <person name="Meera S.P."/>
            <person name="Sreeshan A."/>
            <person name="Augustine A."/>
        </authorList>
    </citation>
    <scope>NUCLEOTIDE SEQUENCE</scope>
    <source>
        <tissue evidence="5">Leaf</tissue>
    </source>
</reference>
<dbReference type="InterPro" id="IPR007624">
    <property type="entry name" value="RNA_pol_sigma70_r3"/>
</dbReference>
<dbReference type="Pfam" id="PF04539">
    <property type="entry name" value="Sigma70_r3"/>
    <property type="match status" value="1"/>
</dbReference>
<comment type="similarity">
    <text evidence="1">Belongs to the sigma-70 factor family.</text>
</comment>
<dbReference type="Gene3D" id="1.20.120.1810">
    <property type="match status" value="1"/>
</dbReference>
<name>A0A2P2LAK5_RHIMU</name>
<dbReference type="PANTHER" id="PTHR30603">
    <property type="entry name" value="RNA POLYMERASE SIGMA FACTOR RPO"/>
    <property type="match status" value="1"/>
</dbReference>
<protein>
    <recommendedName>
        <fullName evidence="6">RNA polymerase sigma factor sigC</fullName>
    </recommendedName>
</protein>
<evidence type="ECO:0000259" key="4">
    <source>
        <dbReference type="Pfam" id="PF04542"/>
    </source>
</evidence>
<dbReference type="GO" id="GO:0006352">
    <property type="term" value="P:DNA-templated transcription initiation"/>
    <property type="evidence" value="ECO:0007669"/>
    <property type="project" value="InterPro"/>
</dbReference>
<feature type="domain" description="RNA polymerase sigma-70 region 2" evidence="4">
    <location>
        <begin position="320"/>
        <end position="380"/>
    </location>
</feature>
<feature type="region of interest" description="Disordered" evidence="2">
    <location>
        <begin position="232"/>
        <end position="254"/>
    </location>
</feature>
<dbReference type="Gene3D" id="1.10.10.10">
    <property type="entry name" value="Winged helix-like DNA-binding domain superfamily/Winged helix DNA-binding domain"/>
    <property type="match status" value="1"/>
</dbReference>
<evidence type="ECO:0000313" key="5">
    <source>
        <dbReference type="EMBL" id="MBX15011.1"/>
    </source>
</evidence>
<dbReference type="GO" id="GO:0003700">
    <property type="term" value="F:DNA-binding transcription factor activity"/>
    <property type="evidence" value="ECO:0007669"/>
    <property type="project" value="InterPro"/>
</dbReference>
<dbReference type="InterPro" id="IPR013325">
    <property type="entry name" value="RNA_pol_sigma_r2"/>
</dbReference>
<accession>A0A2P2LAK5</accession>